<dbReference type="Proteomes" id="UP000609879">
    <property type="component" value="Unassembled WGS sequence"/>
</dbReference>
<evidence type="ECO:0000313" key="1">
    <source>
        <dbReference type="EMBL" id="GID73641.1"/>
    </source>
</evidence>
<reference evidence="1 2" key="1">
    <citation type="submission" date="2021-01" db="EMBL/GenBank/DDBJ databases">
        <title>Whole genome shotgun sequence of Actinoplanes deccanensis NBRC 13994.</title>
        <authorList>
            <person name="Komaki H."/>
            <person name="Tamura T."/>
        </authorList>
    </citation>
    <scope>NUCLEOTIDE SEQUENCE [LARGE SCALE GENOMIC DNA]</scope>
    <source>
        <strain evidence="1 2">NBRC 13994</strain>
    </source>
</reference>
<gene>
    <name evidence="1" type="ORF">Ade02nite_22820</name>
</gene>
<sequence length="208" mass="22459">MCELCGRPVLGLTGWDWTLLPWMTGGEATGVIPGPCHVACLRERGVATEWAAAVEAYHCARWPLFLGGRDGAARWRLHAGPRARRFHWWRSDGRLASFPYSSMSSDPPAVTGDLAEVGSAQAGDLLAAMGTDEIGRPAPLDRVIARLGLADRYPGCAGTVARRIRNVGTVRRPELVDVLEARVDLPVDAGCREAARELVMGSGHGHER</sequence>
<proteinExistence type="predicted"/>
<evidence type="ECO:0000313" key="2">
    <source>
        <dbReference type="Proteomes" id="UP000609879"/>
    </source>
</evidence>
<name>A0ABQ3Y0V8_9ACTN</name>
<dbReference type="EMBL" id="BOMI01000037">
    <property type="protein sequence ID" value="GID73641.1"/>
    <property type="molecule type" value="Genomic_DNA"/>
</dbReference>
<keyword evidence="2" id="KW-1185">Reference proteome</keyword>
<dbReference type="RefSeq" id="WP_203761559.1">
    <property type="nucleotide sequence ID" value="NZ_BAAABO010000027.1"/>
</dbReference>
<comment type="caution">
    <text evidence="1">The sequence shown here is derived from an EMBL/GenBank/DDBJ whole genome shotgun (WGS) entry which is preliminary data.</text>
</comment>
<protein>
    <submittedName>
        <fullName evidence="1">Uncharacterized protein</fullName>
    </submittedName>
</protein>
<accession>A0ABQ3Y0V8</accession>
<organism evidence="1 2">
    <name type="scientific">Paractinoplanes deccanensis</name>
    <dbReference type="NCBI Taxonomy" id="113561"/>
    <lineage>
        <taxon>Bacteria</taxon>
        <taxon>Bacillati</taxon>
        <taxon>Actinomycetota</taxon>
        <taxon>Actinomycetes</taxon>
        <taxon>Micromonosporales</taxon>
        <taxon>Micromonosporaceae</taxon>
        <taxon>Paractinoplanes</taxon>
    </lineage>
</organism>